<dbReference type="AlphaFoldDB" id="A0A368VEK7"/>
<dbReference type="RefSeq" id="WP_114436419.1">
    <property type="nucleotide sequence ID" value="NZ_QPIZ01000003.1"/>
</dbReference>
<keyword evidence="1" id="KW-0812">Transmembrane</keyword>
<keyword evidence="3" id="KW-1185">Reference proteome</keyword>
<proteinExistence type="predicted"/>
<name>A0A368VEK7_9BACT</name>
<comment type="caution">
    <text evidence="2">The sequence shown here is derived from an EMBL/GenBank/DDBJ whole genome shotgun (WGS) entry which is preliminary data.</text>
</comment>
<keyword evidence="1" id="KW-0472">Membrane</keyword>
<keyword evidence="1" id="KW-1133">Transmembrane helix</keyword>
<evidence type="ECO:0000313" key="2">
    <source>
        <dbReference type="EMBL" id="RCW38655.1"/>
    </source>
</evidence>
<reference evidence="2 3" key="1">
    <citation type="submission" date="2018-07" db="EMBL/GenBank/DDBJ databases">
        <title>Freshwater and sediment microbial communities from various areas in North America, analyzing microbe dynamics in response to fracking.</title>
        <authorList>
            <person name="Lamendella R."/>
        </authorList>
    </citation>
    <scope>NUCLEOTIDE SEQUENCE [LARGE SCALE GENOMIC DNA]</scope>
    <source>
        <strain evidence="2 3">160A</strain>
    </source>
</reference>
<dbReference type="Proteomes" id="UP000252733">
    <property type="component" value="Unassembled WGS sequence"/>
</dbReference>
<feature type="transmembrane region" description="Helical" evidence="1">
    <location>
        <begin position="30"/>
        <end position="47"/>
    </location>
</feature>
<sequence>MSRSKVFSITIFVVTSLLSGFSVFNSMEGAASAIFSTGVTASVGLYANKQYQLRKEKEIKQ</sequence>
<protein>
    <submittedName>
        <fullName evidence="2">Uncharacterized protein</fullName>
    </submittedName>
</protein>
<evidence type="ECO:0000256" key="1">
    <source>
        <dbReference type="SAM" id="Phobius"/>
    </source>
</evidence>
<evidence type="ECO:0000313" key="3">
    <source>
        <dbReference type="Proteomes" id="UP000252733"/>
    </source>
</evidence>
<dbReference type="EMBL" id="QPIZ01000003">
    <property type="protein sequence ID" value="RCW38655.1"/>
    <property type="molecule type" value="Genomic_DNA"/>
</dbReference>
<gene>
    <name evidence="2" type="ORF">DFO77_103125</name>
</gene>
<feature type="transmembrane region" description="Helical" evidence="1">
    <location>
        <begin position="7"/>
        <end position="24"/>
    </location>
</feature>
<organism evidence="2 3">
    <name type="scientific">Marinilabilia salmonicolor</name>
    <dbReference type="NCBI Taxonomy" id="989"/>
    <lineage>
        <taxon>Bacteria</taxon>
        <taxon>Pseudomonadati</taxon>
        <taxon>Bacteroidota</taxon>
        <taxon>Bacteroidia</taxon>
        <taxon>Marinilabiliales</taxon>
        <taxon>Marinilabiliaceae</taxon>
        <taxon>Marinilabilia</taxon>
    </lineage>
</organism>
<accession>A0A368VEK7</accession>